<dbReference type="Pfam" id="PF11013">
    <property type="entry name" value="DUF2851"/>
    <property type="match status" value="1"/>
</dbReference>
<accession>A0ABR7YA17</accession>
<sequence length="317" mass="37510">MKDYIDQSLLEKYHHLMMNEQWIACENQLHKVTEFTISNWLDRLIIERLESKMVMVNSWAKVTSYEWQKVQLIALARAFGMKVNNEAFEKLMTQMNINLFYKYADDPLKLEALLFGCAGFLTGKNYQEDYFTELKEEYEYLNHLHGFRGLSSIEWKFLRMRPYNFPTFRLAQFSGLLHKRVQWFEFLQVESLEVLKEDLNGIQTSSYWKNHFHFHKLSKDHNTTLTRDFIDHIILNAFVPVLFSYGRYVGNQGLQQKALDWLQVLPVEKNTIVKSYQTQGICAKTAGESQALIHLYKQYCTTKRCLDCAIGYALLSR</sequence>
<dbReference type="InterPro" id="IPR021272">
    <property type="entry name" value="DUF2851"/>
</dbReference>
<name>A0ABR7YA17_9SPHI</name>
<protein>
    <submittedName>
        <fullName evidence="1">DUF2851 family protein</fullName>
    </submittedName>
</protein>
<comment type="caution">
    <text evidence="1">The sequence shown here is derived from an EMBL/GenBank/DDBJ whole genome shotgun (WGS) entry which is preliminary data.</text>
</comment>
<keyword evidence="2" id="KW-1185">Reference proteome</keyword>
<reference evidence="1 2" key="1">
    <citation type="submission" date="2020-08" db="EMBL/GenBank/DDBJ databases">
        <title>Sphingobacterium sp. DN04309 isolated from aquaculture water.</title>
        <authorList>
            <person name="Zhang M."/>
        </authorList>
    </citation>
    <scope>NUCLEOTIDE SEQUENCE [LARGE SCALE GENOMIC DNA]</scope>
    <source>
        <strain evidence="1 2">DN04309</strain>
    </source>
</reference>
<evidence type="ECO:0000313" key="1">
    <source>
        <dbReference type="EMBL" id="MBD1428147.1"/>
    </source>
</evidence>
<proteinExistence type="predicted"/>
<organism evidence="1 2">
    <name type="scientific">Sphingobacterium litopenaei</name>
    <dbReference type="NCBI Taxonomy" id="2763500"/>
    <lineage>
        <taxon>Bacteria</taxon>
        <taxon>Pseudomonadati</taxon>
        <taxon>Bacteroidota</taxon>
        <taxon>Sphingobacteriia</taxon>
        <taxon>Sphingobacteriales</taxon>
        <taxon>Sphingobacteriaceae</taxon>
        <taxon>Sphingobacterium</taxon>
    </lineage>
</organism>
<dbReference type="Proteomes" id="UP000651271">
    <property type="component" value="Unassembled WGS sequence"/>
</dbReference>
<dbReference type="EMBL" id="JACOIJ010000001">
    <property type="protein sequence ID" value="MBD1428147.1"/>
    <property type="molecule type" value="Genomic_DNA"/>
</dbReference>
<gene>
    <name evidence="1" type="ORF">H8B04_00980</name>
</gene>
<evidence type="ECO:0000313" key="2">
    <source>
        <dbReference type="Proteomes" id="UP000651271"/>
    </source>
</evidence>